<feature type="compositionally biased region" description="Acidic residues" evidence="5">
    <location>
        <begin position="3302"/>
        <end position="3314"/>
    </location>
</feature>
<feature type="coiled-coil region" evidence="4">
    <location>
        <begin position="518"/>
        <end position="545"/>
    </location>
</feature>
<feature type="repeat" description="ANK" evidence="3">
    <location>
        <begin position="2579"/>
        <end position="2611"/>
    </location>
</feature>
<dbReference type="Proteomes" id="UP000293377">
    <property type="component" value="Unassembled WGS sequence"/>
</dbReference>
<accession>A0A4Q6I7W2</accession>
<evidence type="ECO:0000313" key="7">
    <source>
        <dbReference type="Proteomes" id="UP000293377"/>
    </source>
</evidence>
<evidence type="ECO:0000256" key="2">
    <source>
        <dbReference type="ARBA" id="ARBA00023043"/>
    </source>
</evidence>
<keyword evidence="1" id="KW-0677">Repeat</keyword>
<dbReference type="PANTHER" id="PTHR24198:SF165">
    <property type="entry name" value="ANKYRIN REPEAT-CONTAINING PROTEIN-RELATED"/>
    <property type="match status" value="1"/>
</dbReference>
<dbReference type="SUPFAM" id="SSF48403">
    <property type="entry name" value="Ankyrin repeat"/>
    <property type="match status" value="3"/>
</dbReference>
<feature type="compositionally biased region" description="Polar residues" evidence="5">
    <location>
        <begin position="2940"/>
        <end position="2949"/>
    </location>
</feature>
<dbReference type="InterPro" id="IPR002110">
    <property type="entry name" value="Ankyrin_rpt"/>
</dbReference>
<feature type="compositionally biased region" description="Polar residues" evidence="5">
    <location>
        <begin position="2087"/>
        <end position="2099"/>
    </location>
</feature>
<gene>
    <name evidence="6" type="ORF">DRF75_02445</name>
</gene>
<keyword evidence="4" id="KW-0175">Coiled coil</keyword>
<dbReference type="InterPro" id="IPR036770">
    <property type="entry name" value="Ankyrin_rpt-contain_sf"/>
</dbReference>
<feature type="compositionally biased region" description="Polar residues" evidence="5">
    <location>
        <begin position="2040"/>
        <end position="2063"/>
    </location>
</feature>
<sequence>MKDYSSLHDAVKSGDLLKVKKFLDSANSASKGRALHSSVDGTNGILQYIIKMYKDTNDHKYIEMFDLILRHCNSDIINSQDVGKNFPLLMAAKAGYVFLNKFQKHNLSRRSKLSQEVDWGVVDVRGRNVLFNAILSNDHECCDIVFNQKSADQYVHSVENDGSNILHCLFGNYAAEPGQREVVNLVINKLKSLYVDGNKKSSKVTWLDRLLLQNNRFGETPLHLLVQSDLVDDLKHDIDFREILSKGDLLQRTKSDDTVISLAIKHSNYVVLEVLLGSSPKEYLEGVRNRKDLINKCKSDQVTECMEWLLKCQKDISKLASEEYTISNELYDNFLKACLERLKSNEERKNRLISKVRMAQFKLDELKINAEAGGLSNVNTEDLEKEIRDCKAAIQMLGDSSNNIAIVQKKINSVVDLNHELKAIVSNFSKVISEVKEPLNRVMLAEMEQRCKELLQKYEDKKICNEELLSSLGVVKLRMSSQVLQDMKEKSAASQKIIQQCLNQISKMREILPHEAVTRSFDEKLEDLEKDCDELMAEDRLLVKKHKDLKIKEVLEGQLLLRSKISDELTVLQDKQQTSQVREKISLLNKQLECVHEILDLTNSMSSMRSQIESIKKESLELDKKEQLAKVELSGMSLTRELRNLVAYRIALIQSQTSLEESIIRDIMKQRRIAGGLSLEYGLRAPIPVCEMLIDDLDLGRIQSNRVHLLEKNKLRLQVLERMVSDAEIVVSKNLLSEQLKEQQNRLKQVENDRRILQQTIRNKQESGKVGGLSSELSLEIQQLKQSEENLGKRINIIKAAIDALKTEIEKSNIQQEIQELKYALFENLTDSNFSMLLHCKEMFGSYSTSDTELISRVIKGYKRFSDVESADKYYAICVQLGVDIGTIRHAVESRNVNLLSAVIDEENPDVKNLGDGIIKIRDVDFLLSVLTDVKCAFDAILYYVEQEGLTYMHPELVIAMLISQPNSIRLHDILANSGDLFDRVLEESSFEQLSELSRLMRGALSTQLQYDNVVILKNKIVDFAFKCISNGGVDKLKSLIDGNPTLVYSEKDGKNLLEVASDLSRQDLVRYIISVHKKLIVQAKQDYAQDRSVINTFKMSFNNISRIDSGYVIGILKENKDFIDSLDKSVRDELISDIFNNSVVCGNAELSEYCTRAYPALVEQNKKVKLDPAQLYGARSKIRDTSAVDSARRGGIDSGTVAPLKITVNEFGALSQYVAAVADGDVEKFKREILDTFSSNPSNYAKRSHGHLGHSIFTLMAAFGNPKQWDKLENGYNNIKNERKTKDAFSSIKSPLNGNRMATVCSPLQAAVIRNNVHMIQHFLKKIDPQELKEAYGDSHQNIFHTCILSQQPDLTAHIMRDKRFPLDVLVSAFLQPDEKGITPFAMALQQGYKKICMDFIDRVENSKTQVRNLMTNEVFIKNVIDSKDSDLLERLFKLKYYATESKSDKYTINLKRHRIVGHSLFAYACKQNDENFVKCLTKYYTEQELLDELTGIIDSKLDVNIKILETILSAIVAETTDPNLLNKIFNKVISSPTAFEAFISLNPESYNRILEENFSIDRVIELNNPILLKGLIRSGREVFKLRSGKALSDLGLAVCFNDLLDVCHDYLRDNPEEILHGSVLPHGAILSNHVELLKQLIEKDGNLLIKQYDVKLSPYKEIAAQLKKNYGCEFRSSETIYDFAVREGADVEVINCIKDALLKQYSQLLNEAKLKKVDGCLLRVVLSNADEVYKKYPDLYGYVIEQFNVENFIRSAHPKKDNIFHSVDKENVAFLSEIVAKVYKHAVETGNKKKLSALVNQVRDSDGLSFFQYAALHGDYRIYQRIKPCGDIASKTANGANIVHLCAQSAMKDDEGIFEIQNLLKENGKLAEVSDKKGRGLLDYAASSRVPDFRLREEIFEFVLSRRVDKSITRLPQKSYDARVMGAIFASRNVQLRHVLLKRLVSEERVGETALSKILLNVIKNTSDPVEKARLLAYQAKLEEYKDILSSGESQTAGRESPSSAFPQTVRSAVPQSEAASVTELPEDEGRVELDSPTAMTRTSTQVGQSDVPQSDATSEPLTRLPEDEESVALGFPTTMTGTAGQAVQSAAYQSDSEMSDEEPVLKTSTQVVQAEVHQSDETLDPLITLPDEEEDNMPSLSSQVVMPFDSDDDYSVDERSHLTGDHERTVDSQGSKQLGAFSDEEDLSDDLLPESEIIVSSSKKAILDSQSEIESLIRSGDTSRCIRAINSAPSALVFQHKTLSSDLSIIERAFLRGDINLIESCMNSGRKLNPNVTDGEGNNMLHQFVGYFERDPKMLLNVELRHLFLRLCMDYGFDINHKNNEGRKVFDRLSDLVKGLNDSEVDLESSGIDEFMSSLLAHSRMSDQEEKNLAAAQNNFFARDSVYSLSNLVENSGILQNRFSNVFYDVCERILSEEASKYKDVADTNYSRLNKILNDKCLRKTLANTDGDGNNVLQKLCQDIASGKINARNDKVLKLFETIISALKDKDKELLEDLLFNNRNSRLENCIEAIPRIPCADVLFKKLEELLGKKRIAELCDFNSMLVNCAESGNGTLYDYLRTNYAVIGINNVDIHGNSSLCKAVITGSQDAVRAVLSTGTNINRKDKNGNTPLHALLIFMMSNPELVREQHVALVKFLASRGALLNTKNKMSISPIMLAESIDNEGKLAEKFANQKVSVLESLIAGKEEYLGIKSKCESELKPFVKLGKGMKYEDVRADIVGGVLSADMCSAKLRIGQLLNGDFCKTHGLNTVKFNFSNENRGYVQSVGKKKNYVVTEGFVKLKLYWTPIVPKGAKEQVVNVIVKSDGTISLSDKDIEKYGARAEGINFNRCITYVGGIRLEDALKSGRWRDKESPSKAQKRAAASSHSKDDRPDHGHAGQVQRDIQQDKDVVSVPKHQPSRLLDRGDTRDHGSRPVSESESQLSRTHADGDIPTLQGTRTSPSSGVMHASTDHSRTAAAVSDSMFPGEQRTSSIDGRSHESQKVKNLRSLLDLVGELCPQGLKIQILNARSTIDRLEGRIYEYIGVNDQEDIARIVEVMADTYYLLLGYHQSMVKMLYNGNADRDLLELCVKEYQTNLQELYLQGVNICAAEFLPECKSIICEVCKYEFDKYEFMFKMLALGKLSAKVVSFHNDLEHRFYIVGLLGPFSSALGAHSEVLKEVLEKDGNLKDQSELVKTYQDDLKKLLELSIDLYELRELEGLEILHEHRDLIYRICSNAIEQYIRLINDEQLNALPREINYLHGELTQKFHELDNMFSIDRQQVASQGELTRSDVAQEGVIPKQRVVQSRDDSQSSDSEEYDSDDESDASSDKGEKIPVGIAPAVEQVVP</sequence>
<feature type="compositionally biased region" description="Basic and acidic residues" evidence="5">
    <location>
        <begin position="2872"/>
        <end position="2882"/>
    </location>
</feature>
<feature type="region of interest" description="Disordered" evidence="5">
    <location>
        <begin position="3284"/>
        <end position="3335"/>
    </location>
</feature>
<keyword evidence="2 3" id="KW-0040">ANK repeat</keyword>
<evidence type="ECO:0000256" key="5">
    <source>
        <dbReference type="SAM" id="MobiDB-lite"/>
    </source>
</evidence>
<dbReference type="Gene3D" id="1.25.40.20">
    <property type="entry name" value="Ankyrin repeat-containing domain"/>
    <property type="match status" value="4"/>
</dbReference>
<dbReference type="RefSeq" id="WP_205745104.1">
    <property type="nucleotide sequence ID" value="NZ_QOHL01000008.1"/>
</dbReference>
<feature type="region of interest" description="Disordered" evidence="5">
    <location>
        <begin position="2852"/>
        <end position="2985"/>
    </location>
</feature>
<feature type="compositionally biased region" description="Basic and acidic residues" evidence="5">
    <location>
        <begin position="2907"/>
        <end position="2918"/>
    </location>
</feature>
<name>A0A4Q6I7W2_9RICK</name>
<comment type="caution">
    <text evidence="6">The sequence shown here is derived from an EMBL/GenBank/DDBJ whole genome shotgun (WGS) entry which is preliminary data.</text>
</comment>
<feature type="region of interest" description="Disordered" evidence="5">
    <location>
        <begin position="1992"/>
        <end position="2070"/>
    </location>
</feature>
<feature type="compositionally biased region" description="Polar residues" evidence="5">
    <location>
        <begin position="1993"/>
        <end position="2022"/>
    </location>
</feature>
<dbReference type="SMART" id="SM00248">
    <property type="entry name" value="ANK"/>
    <property type="match status" value="13"/>
</dbReference>
<dbReference type="PROSITE" id="PS50088">
    <property type="entry name" value="ANK_REPEAT"/>
    <property type="match status" value="1"/>
</dbReference>
<evidence type="ECO:0000256" key="3">
    <source>
        <dbReference type="PROSITE-ProRule" id="PRU00023"/>
    </source>
</evidence>
<feature type="coiled-coil region" evidence="4">
    <location>
        <begin position="733"/>
        <end position="767"/>
    </location>
</feature>
<evidence type="ECO:0000256" key="4">
    <source>
        <dbReference type="SAM" id="Coils"/>
    </source>
</evidence>
<evidence type="ECO:0000256" key="1">
    <source>
        <dbReference type="ARBA" id="ARBA00022737"/>
    </source>
</evidence>
<proteinExistence type="predicted"/>
<feature type="non-terminal residue" evidence="6">
    <location>
        <position position="3335"/>
    </location>
</feature>
<feature type="compositionally biased region" description="Basic and acidic residues" evidence="5">
    <location>
        <begin position="2159"/>
        <end position="2173"/>
    </location>
</feature>
<dbReference type="PANTHER" id="PTHR24198">
    <property type="entry name" value="ANKYRIN REPEAT AND PROTEIN KINASE DOMAIN-CONTAINING PROTEIN"/>
    <property type="match status" value="1"/>
</dbReference>
<protein>
    <submittedName>
        <fullName evidence="6">Uncharacterized protein</fullName>
    </submittedName>
</protein>
<keyword evidence="7" id="KW-1185">Reference proteome</keyword>
<organism evidence="6 7">
    <name type="scientific">Ehrlichia minasensis</name>
    <dbReference type="NCBI Taxonomy" id="1242993"/>
    <lineage>
        <taxon>Bacteria</taxon>
        <taxon>Pseudomonadati</taxon>
        <taxon>Pseudomonadota</taxon>
        <taxon>Alphaproteobacteria</taxon>
        <taxon>Rickettsiales</taxon>
        <taxon>Anaplasmataceae</taxon>
        <taxon>Ehrlichia</taxon>
    </lineage>
</organism>
<evidence type="ECO:0000313" key="6">
    <source>
        <dbReference type="EMBL" id="RZB12786.1"/>
    </source>
</evidence>
<reference evidence="6 7" key="1">
    <citation type="submission" date="2018-06" db="EMBL/GenBank/DDBJ databases">
        <title>Complete Genome Sequence of Ehrlichia minasensis Isolated From Cattle.</title>
        <authorList>
            <person name="Aguiar D.M."/>
            <person name="Araujo J.P.A.Jr."/>
            <person name="Nakazato L."/>
            <person name="Bard E."/>
            <person name="Cabezas-Cruz A."/>
        </authorList>
    </citation>
    <scope>NUCLEOTIDE SEQUENCE [LARGE SCALE GENOMIC DNA]</scope>
    <source>
        <strain evidence="6 7">B11</strain>
    </source>
</reference>
<feature type="compositionally biased region" description="Polar residues" evidence="5">
    <location>
        <begin position="2921"/>
        <end position="2930"/>
    </location>
</feature>
<feature type="region of interest" description="Disordered" evidence="5">
    <location>
        <begin position="2087"/>
        <end position="2187"/>
    </location>
</feature>
<dbReference type="EMBL" id="QOHL01000008">
    <property type="protein sequence ID" value="RZB12786.1"/>
    <property type="molecule type" value="Genomic_DNA"/>
</dbReference>